<organism evidence="1 2">
    <name type="scientific">Halomonas stenophila</name>
    <dbReference type="NCBI Taxonomy" id="795312"/>
    <lineage>
        <taxon>Bacteria</taxon>
        <taxon>Pseudomonadati</taxon>
        <taxon>Pseudomonadota</taxon>
        <taxon>Gammaproteobacteria</taxon>
        <taxon>Oceanospirillales</taxon>
        <taxon>Halomonadaceae</taxon>
        <taxon>Halomonas</taxon>
    </lineage>
</organism>
<dbReference type="RefSeq" id="WP_183383622.1">
    <property type="nucleotide sequence ID" value="NZ_JACHXR010000004.1"/>
</dbReference>
<evidence type="ECO:0000313" key="2">
    <source>
        <dbReference type="Proteomes" id="UP000518892"/>
    </source>
</evidence>
<protein>
    <submittedName>
        <fullName evidence="1">Uncharacterized protein</fullName>
    </submittedName>
</protein>
<comment type="caution">
    <text evidence="1">The sequence shown here is derived from an EMBL/GenBank/DDBJ whole genome shotgun (WGS) entry which is preliminary data.</text>
</comment>
<dbReference type="EMBL" id="JACHXR010000004">
    <property type="protein sequence ID" value="MBB3231145.1"/>
    <property type="molecule type" value="Genomic_DNA"/>
</dbReference>
<gene>
    <name evidence="1" type="ORF">FHR97_001997</name>
</gene>
<name>A0A7W5HJR5_9GAMM</name>
<evidence type="ECO:0000313" key="1">
    <source>
        <dbReference type="EMBL" id="MBB3231145.1"/>
    </source>
</evidence>
<dbReference type="Proteomes" id="UP000518892">
    <property type="component" value="Unassembled WGS sequence"/>
</dbReference>
<accession>A0A7W5HJR5</accession>
<proteinExistence type="predicted"/>
<dbReference type="AlphaFoldDB" id="A0A7W5HJR5"/>
<keyword evidence="2" id="KW-1185">Reference proteome</keyword>
<reference evidence="1 2" key="1">
    <citation type="submission" date="2020-08" db="EMBL/GenBank/DDBJ databases">
        <title>Genomic Encyclopedia of Type Strains, Phase III (KMG-III): the genomes of soil and plant-associated and newly described type strains.</title>
        <authorList>
            <person name="Whitman W."/>
        </authorList>
    </citation>
    <scope>NUCLEOTIDE SEQUENCE [LARGE SCALE GENOMIC DNA]</scope>
    <source>
        <strain evidence="1 2">CECT 7744</strain>
    </source>
</reference>
<sequence>MSENMEPFILFREKARKLLESTFAKEMAKPTGLDISWTENGQVAVHRGPDQEAIDAYLLTFRFFIQGNESISFRNMEKSFRHGINDDDLFEKFKEAKGALNEFLDGDSHFNVNGMVSRRQLMDVFIYGDLSHANRQGKREHYKSWMNNEFMAELMRNEFKDIIGKTLIVIAHVDKLCKEAIERYGNT</sequence>